<comment type="caution">
    <text evidence="1">The sequence shown here is derived from an EMBL/GenBank/DDBJ whole genome shotgun (WGS) entry which is preliminary data.</text>
</comment>
<proteinExistence type="predicted"/>
<dbReference type="AlphaFoldDB" id="A0A815XI64"/>
<keyword evidence="2" id="KW-1185">Reference proteome</keyword>
<dbReference type="EMBL" id="CAJNOM010000761">
    <property type="protein sequence ID" value="CAF1557821.1"/>
    <property type="molecule type" value="Genomic_DNA"/>
</dbReference>
<accession>A0A815XI64</accession>
<sequence>MRRENKYGTSKTIRFCQNSFEIWSQQYSSERPSINKRNRWKLLDLLNKYAESPDFSNKIVIRRNYNFCEYDGYESRLRENPPPHPSFSRKPDFVYQPYVNFIKVNQDKFDLMFQNGCKLSEIKNNFEDLINIDAYDGPVMLIYFINDSNQYYSPDWFQALRHASGGSFAGYHTIYVGDYCSFGPKIRGQQQSDSRINQIVLILTNNDIEKRCGYYSVGYYKCLTKADQFGSVRLRNHYQIHQQYALDYDKNNKEEIIDDHDLNDPYDIPIQSINSKEGGVHLFKDMTEWLRSDFEDDPIIDVKTKSIAATAAANIRKDKQITAIATSQQQESMTMTQTVTEEVNEEIIEISTVRQARTTTEISNVNESQTQSSAILDALEQLAMIDDGTSSIGDTPSQISWDDLDDLIDNM</sequence>
<evidence type="ECO:0000313" key="2">
    <source>
        <dbReference type="Proteomes" id="UP000663832"/>
    </source>
</evidence>
<evidence type="ECO:0000313" key="1">
    <source>
        <dbReference type="EMBL" id="CAF1557821.1"/>
    </source>
</evidence>
<protein>
    <submittedName>
        <fullName evidence="1">Uncharacterized protein</fullName>
    </submittedName>
</protein>
<dbReference type="Proteomes" id="UP000663832">
    <property type="component" value="Unassembled WGS sequence"/>
</dbReference>
<reference evidence="1" key="1">
    <citation type="submission" date="2021-02" db="EMBL/GenBank/DDBJ databases">
        <authorList>
            <person name="Nowell W R."/>
        </authorList>
    </citation>
    <scope>NUCLEOTIDE SEQUENCE</scope>
</reference>
<dbReference type="OrthoDB" id="9995715at2759"/>
<gene>
    <name evidence="1" type="ORF">QVE165_LOCUS47635</name>
</gene>
<organism evidence="1 2">
    <name type="scientific">Adineta steineri</name>
    <dbReference type="NCBI Taxonomy" id="433720"/>
    <lineage>
        <taxon>Eukaryota</taxon>
        <taxon>Metazoa</taxon>
        <taxon>Spiralia</taxon>
        <taxon>Gnathifera</taxon>
        <taxon>Rotifera</taxon>
        <taxon>Eurotatoria</taxon>
        <taxon>Bdelloidea</taxon>
        <taxon>Adinetida</taxon>
        <taxon>Adinetidae</taxon>
        <taxon>Adineta</taxon>
    </lineage>
</organism>
<name>A0A815XI64_9BILA</name>